<dbReference type="RefSeq" id="WP_345195605.1">
    <property type="nucleotide sequence ID" value="NZ_BAABFL010000239.1"/>
</dbReference>
<accession>A0ABP8V0B0</accession>
<evidence type="ECO:0000313" key="2">
    <source>
        <dbReference type="EMBL" id="GAA4649653.1"/>
    </source>
</evidence>
<dbReference type="Proteomes" id="UP001500604">
    <property type="component" value="Unassembled WGS sequence"/>
</dbReference>
<keyword evidence="3" id="KW-1185">Reference proteome</keyword>
<reference evidence="3" key="1">
    <citation type="journal article" date="2019" name="Int. J. Syst. Evol. Microbiol.">
        <title>The Global Catalogue of Microorganisms (GCM) 10K type strain sequencing project: providing services to taxonomists for standard genome sequencing and annotation.</title>
        <authorList>
            <consortium name="The Broad Institute Genomics Platform"/>
            <consortium name="The Broad Institute Genome Sequencing Center for Infectious Disease"/>
            <person name="Wu L."/>
            <person name="Ma J."/>
        </authorList>
    </citation>
    <scope>NUCLEOTIDE SEQUENCE [LARGE SCALE GENOMIC DNA]</scope>
    <source>
        <strain evidence="3">JCM 17805</strain>
    </source>
</reference>
<protein>
    <submittedName>
        <fullName evidence="2">Uncharacterized protein</fullName>
    </submittedName>
</protein>
<evidence type="ECO:0000256" key="1">
    <source>
        <dbReference type="SAM" id="MobiDB-lite"/>
    </source>
</evidence>
<comment type="caution">
    <text evidence="2">The sequence shown here is derived from an EMBL/GenBank/DDBJ whole genome shotgun (WGS) entry which is preliminary data.</text>
</comment>
<name>A0ABP8V0B0_9GAMM</name>
<organism evidence="2 3">
    <name type="scientific">Kistimonas scapharcae</name>
    <dbReference type="NCBI Taxonomy" id="1036133"/>
    <lineage>
        <taxon>Bacteria</taxon>
        <taxon>Pseudomonadati</taxon>
        <taxon>Pseudomonadota</taxon>
        <taxon>Gammaproteobacteria</taxon>
        <taxon>Oceanospirillales</taxon>
        <taxon>Endozoicomonadaceae</taxon>
        <taxon>Kistimonas</taxon>
    </lineage>
</organism>
<dbReference type="EMBL" id="BAABFL010000239">
    <property type="protein sequence ID" value="GAA4649653.1"/>
    <property type="molecule type" value="Genomic_DNA"/>
</dbReference>
<feature type="region of interest" description="Disordered" evidence="1">
    <location>
        <begin position="1"/>
        <end position="28"/>
    </location>
</feature>
<evidence type="ECO:0000313" key="3">
    <source>
        <dbReference type="Proteomes" id="UP001500604"/>
    </source>
</evidence>
<sequence>MTTNNARSIAAKKAAATRKANKAKEPMPCDELDTNQTKLKAIGKKLFRAGLESCVGRNYSAELLTLLSNTLHHRLSDSAPLAAFVDIAGSQETVIGGGEYGEDINIPRYETRDVIFALESIFNAAVNRVAAAERRHESDVRTLARQQAKAKDIRDETPTDKYAMDAADRPAVADYIEALDVLHLACSEVWNAYASRFERARRHTLPYGSEVTDSILGERQYAFDYDTARAMSDRYATTAKRVAALDARVRAQALNIDM</sequence>
<gene>
    <name evidence="2" type="ORF">GCM10023116_19310</name>
</gene>
<proteinExistence type="predicted"/>